<protein>
    <submittedName>
        <fullName evidence="1">Uncharacterized protein</fullName>
    </submittedName>
</protein>
<dbReference type="AlphaFoldDB" id="A0A328TJX7"/>
<dbReference type="Proteomes" id="UP000244334">
    <property type="component" value="Unassembled WGS sequence"/>
</dbReference>
<keyword evidence="2" id="KW-1185">Reference proteome</keyword>
<proteinExistence type="predicted"/>
<sequence length="58" mass="6527">MQYDLVQAIAPLMAANKTLNRNLRTDRYTLSNGLMGFAADNHRHPTPSLPVKTGFHLF</sequence>
<name>A0A328TJX7_9GAMM</name>
<dbReference type="EMBL" id="LJAM02000233">
    <property type="protein sequence ID" value="RAP70927.1"/>
    <property type="molecule type" value="Genomic_DNA"/>
</dbReference>
<comment type="caution">
    <text evidence="1">The sequence shown here is derived from an EMBL/GenBank/DDBJ whole genome shotgun (WGS) entry which is preliminary data.</text>
</comment>
<organism evidence="1 2">
    <name type="scientific">Candidatus Erwinia dacicola</name>
    <dbReference type="NCBI Taxonomy" id="252393"/>
    <lineage>
        <taxon>Bacteria</taxon>
        <taxon>Pseudomonadati</taxon>
        <taxon>Pseudomonadota</taxon>
        <taxon>Gammaproteobacteria</taxon>
        <taxon>Enterobacterales</taxon>
        <taxon>Erwiniaceae</taxon>
        <taxon>Erwinia</taxon>
    </lineage>
</organism>
<accession>A0A328TJX7</accession>
<reference evidence="1" key="1">
    <citation type="submission" date="2018-04" db="EMBL/GenBank/DDBJ databases">
        <title>Genomes of the Obligate Erwinia dacicola and Facultative Enterobacter sp. OLF Endosymbionts of the Olive Fruit fly, Bactrocera oleae.</title>
        <authorList>
            <person name="Estes A.M."/>
            <person name="Hearn D.J."/>
            <person name="Agarwal S."/>
            <person name="Pierson E.A."/>
            <person name="Dunning-Hotopp J.C."/>
        </authorList>
    </citation>
    <scope>NUCLEOTIDE SEQUENCE [LARGE SCALE GENOMIC DNA]</scope>
    <source>
        <strain evidence="1">Oroville</strain>
    </source>
</reference>
<evidence type="ECO:0000313" key="2">
    <source>
        <dbReference type="Proteomes" id="UP000244334"/>
    </source>
</evidence>
<gene>
    <name evidence="1" type="ORF">ACZ87_02268</name>
</gene>
<evidence type="ECO:0000313" key="1">
    <source>
        <dbReference type="EMBL" id="RAP70927.1"/>
    </source>
</evidence>